<dbReference type="Gene3D" id="1.10.3210.10">
    <property type="entry name" value="Hypothetical protein af1432"/>
    <property type="match status" value="1"/>
</dbReference>
<dbReference type="Proteomes" id="UP001205185">
    <property type="component" value="Unassembled WGS sequence"/>
</dbReference>
<evidence type="ECO:0000313" key="2">
    <source>
        <dbReference type="EMBL" id="MCP2268402.1"/>
    </source>
</evidence>
<feature type="compositionally biased region" description="Polar residues" evidence="1">
    <location>
        <begin position="13"/>
        <end position="23"/>
    </location>
</feature>
<dbReference type="EMBL" id="JAMTCO010000002">
    <property type="protein sequence ID" value="MCP2268402.1"/>
    <property type="molecule type" value="Genomic_DNA"/>
</dbReference>
<dbReference type="SUPFAM" id="SSF109604">
    <property type="entry name" value="HD-domain/PDEase-like"/>
    <property type="match status" value="1"/>
</dbReference>
<feature type="compositionally biased region" description="Low complexity" evidence="1">
    <location>
        <begin position="1"/>
        <end position="12"/>
    </location>
</feature>
<comment type="caution">
    <text evidence="2">The sequence shown here is derived from an EMBL/GenBank/DDBJ whole genome shotgun (WGS) entry which is preliminary data.</text>
</comment>
<name>A0ABT1I730_9PSEU</name>
<keyword evidence="3" id="KW-1185">Reference proteome</keyword>
<accession>A0ABT1I730</accession>
<gene>
    <name evidence="2" type="ORF">LV75_000888</name>
</gene>
<proteinExistence type="predicted"/>
<feature type="region of interest" description="Disordered" evidence="1">
    <location>
        <begin position="1"/>
        <end position="24"/>
    </location>
</feature>
<protein>
    <recommendedName>
        <fullName evidence="4">HD family phosphohydrolase</fullName>
    </recommendedName>
</protein>
<reference evidence="2 3" key="1">
    <citation type="submission" date="2022-06" db="EMBL/GenBank/DDBJ databases">
        <title>Genomic Encyclopedia of Archaeal and Bacterial Type Strains, Phase II (KMG-II): from individual species to whole genera.</title>
        <authorList>
            <person name="Goeker M."/>
        </authorList>
    </citation>
    <scope>NUCLEOTIDE SEQUENCE [LARGE SCALE GENOMIC DNA]</scope>
    <source>
        <strain evidence="2 3">DSM 44255</strain>
    </source>
</reference>
<evidence type="ECO:0000313" key="3">
    <source>
        <dbReference type="Proteomes" id="UP001205185"/>
    </source>
</evidence>
<evidence type="ECO:0000256" key="1">
    <source>
        <dbReference type="SAM" id="MobiDB-lite"/>
    </source>
</evidence>
<sequence>MSTPTRPTRPTTSAMSAMSTPGLPSTVERSAVTYVEHRVRTLCERHAKRLQFHGWHHVSFVRDKAVEFAAVNGSDVSVVEVAALVHDVNYLVRRNSTAAAGSGLRMAILADAGVPDPVAEWVDALVDEAEMRTRHRDISREAQALSDADTLFKALPVTPVVLAHRYLAENGVSLRELADKIVGEQRDPHDEGFYFYSPAAAAAYSRWATANLELWQCIKESLDDPTVERLLTAVA</sequence>
<evidence type="ECO:0008006" key="4">
    <source>
        <dbReference type="Google" id="ProtNLM"/>
    </source>
</evidence>
<organism evidence="2 3">
    <name type="scientific">Actinokineospora diospyrosa</name>
    <dbReference type="NCBI Taxonomy" id="103728"/>
    <lineage>
        <taxon>Bacteria</taxon>
        <taxon>Bacillati</taxon>
        <taxon>Actinomycetota</taxon>
        <taxon>Actinomycetes</taxon>
        <taxon>Pseudonocardiales</taxon>
        <taxon>Pseudonocardiaceae</taxon>
        <taxon>Actinokineospora</taxon>
    </lineage>
</organism>